<sequence>MVVVIGVFGVTVSTAPIASANSNLSGISVSPNDPVTGEQVTVEVEINNLESASGPISIERVSLRKSSDLETYQRVQEVGSVGPGGSISVPLTTSFETAGEKQLEVSVLIEEPSGATRGYEYPVSIDVSELRVRTDLSATTADNRSTTVTLENVGNVNTSEIELTGTVGDDTLDTRYLAETEPGTSRSVTFDTDGYRGEAVTFNASYVAEGERYTTDTTHTVKYSVPGEVRLTSVEMKRTGSGVLIDGDAANVGGTDAQSVLVSVEETDSVRPVSPSGDYYLGTIETGEFSTFELTAEVGSETDSIPVEVTYIVDTDQVTTTQRVPIEATSNAGTGENGDGSTERNDSSGELPGGIPPIAIGVGVALLVAIIGVGLYRRRDT</sequence>
<dbReference type="Gene3D" id="2.60.40.10">
    <property type="entry name" value="Immunoglobulins"/>
    <property type="match status" value="1"/>
</dbReference>
<comment type="caution">
    <text evidence="3">The sequence shown here is derived from an EMBL/GenBank/DDBJ whole genome shotgun (WGS) entry which is preliminary data.</text>
</comment>
<organism evidence="3 4">
    <name type="scientific">Natronomonas aquatica</name>
    <dbReference type="NCBI Taxonomy" id="2841590"/>
    <lineage>
        <taxon>Archaea</taxon>
        <taxon>Methanobacteriati</taxon>
        <taxon>Methanobacteriota</taxon>
        <taxon>Stenosarchaea group</taxon>
        <taxon>Halobacteria</taxon>
        <taxon>Halobacteriales</taxon>
        <taxon>Natronomonadaceae</taxon>
        <taxon>Natronomonas</taxon>
    </lineage>
</organism>
<evidence type="ECO:0000313" key="4">
    <source>
        <dbReference type="Proteomes" id="UP001139494"/>
    </source>
</evidence>
<protein>
    <recommendedName>
        <fullName evidence="5">CARDB domain-containing protein</fullName>
    </recommendedName>
</protein>
<keyword evidence="2" id="KW-0812">Transmembrane</keyword>
<dbReference type="EMBL" id="JAHLKM010000051">
    <property type="protein sequence ID" value="MCQ4334966.1"/>
    <property type="molecule type" value="Genomic_DNA"/>
</dbReference>
<evidence type="ECO:0000256" key="1">
    <source>
        <dbReference type="SAM" id="MobiDB-lite"/>
    </source>
</evidence>
<dbReference type="Proteomes" id="UP001139494">
    <property type="component" value="Unassembled WGS sequence"/>
</dbReference>
<gene>
    <name evidence="3" type="ORF">KM295_16055</name>
</gene>
<proteinExistence type="predicted"/>
<keyword evidence="4" id="KW-1185">Reference proteome</keyword>
<accession>A0A9R1CWW1</accession>
<evidence type="ECO:0000313" key="3">
    <source>
        <dbReference type="EMBL" id="MCQ4334966.1"/>
    </source>
</evidence>
<feature type="transmembrane region" description="Helical" evidence="2">
    <location>
        <begin position="354"/>
        <end position="376"/>
    </location>
</feature>
<evidence type="ECO:0000256" key="2">
    <source>
        <dbReference type="SAM" id="Phobius"/>
    </source>
</evidence>
<keyword evidence="2" id="KW-0472">Membrane</keyword>
<name>A0A9R1CWW1_9EURY</name>
<reference evidence="3" key="1">
    <citation type="journal article" date="2023" name="Front. Microbiol.">
        <title>Genomic-based phylogenetic and metabolic analyses of the genus Natronomonas, and description of Natronomonas aquatica sp. nov.</title>
        <authorList>
            <person name="Garcia-Roldan A."/>
            <person name="Duran-Viseras A."/>
            <person name="de la Haba R.R."/>
            <person name="Corral P."/>
            <person name="Sanchez-Porro C."/>
            <person name="Ventosa A."/>
        </authorList>
    </citation>
    <scope>NUCLEOTIDE SEQUENCE</scope>
    <source>
        <strain evidence="3">F2-12</strain>
    </source>
</reference>
<dbReference type="PANTHER" id="PTHR35902:SF6">
    <property type="entry name" value="CONSERVED WITHIN P. AEROPHILUM"/>
    <property type="match status" value="1"/>
</dbReference>
<feature type="region of interest" description="Disordered" evidence="1">
    <location>
        <begin position="322"/>
        <end position="352"/>
    </location>
</feature>
<evidence type="ECO:0008006" key="5">
    <source>
        <dbReference type="Google" id="ProtNLM"/>
    </source>
</evidence>
<dbReference type="AlphaFoldDB" id="A0A9R1CWW1"/>
<dbReference type="PANTHER" id="PTHR35902">
    <property type="entry name" value="S-LAYER DOMAIN-LIKE PROTEIN-RELATED"/>
    <property type="match status" value="1"/>
</dbReference>
<dbReference type="RefSeq" id="WP_256031295.1">
    <property type="nucleotide sequence ID" value="NZ_JAHLKM010000051.1"/>
</dbReference>
<keyword evidence="2" id="KW-1133">Transmembrane helix</keyword>
<dbReference type="InterPro" id="IPR013783">
    <property type="entry name" value="Ig-like_fold"/>
</dbReference>